<organism evidence="1 2">
    <name type="scientific">Capsicum baccatum</name>
    <name type="common">Peruvian pepper</name>
    <dbReference type="NCBI Taxonomy" id="33114"/>
    <lineage>
        <taxon>Eukaryota</taxon>
        <taxon>Viridiplantae</taxon>
        <taxon>Streptophyta</taxon>
        <taxon>Embryophyta</taxon>
        <taxon>Tracheophyta</taxon>
        <taxon>Spermatophyta</taxon>
        <taxon>Magnoliopsida</taxon>
        <taxon>eudicotyledons</taxon>
        <taxon>Gunneridae</taxon>
        <taxon>Pentapetalae</taxon>
        <taxon>asterids</taxon>
        <taxon>lamiids</taxon>
        <taxon>Solanales</taxon>
        <taxon>Solanaceae</taxon>
        <taxon>Solanoideae</taxon>
        <taxon>Capsiceae</taxon>
        <taxon>Capsicum</taxon>
    </lineage>
</organism>
<dbReference type="Proteomes" id="UP000224567">
    <property type="component" value="Unassembled WGS sequence"/>
</dbReference>
<dbReference type="Gene3D" id="4.10.1110.10">
    <property type="entry name" value="AN1-like Zinc finger"/>
    <property type="match status" value="1"/>
</dbReference>
<dbReference type="PANTHER" id="PTHR10634">
    <property type="entry name" value="AN1-TYPE ZINC FINGER PROTEIN"/>
    <property type="match status" value="1"/>
</dbReference>
<dbReference type="AlphaFoldDB" id="A0A2G2VAZ7"/>
<dbReference type="InterPro" id="IPR050652">
    <property type="entry name" value="AN1_A20_ZnFinger"/>
</dbReference>
<protein>
    <recommendedName>
        <fullName evidence="3">AN1-type domain-containing protein</fullName>
    </recommendedName>
</protein>
<dbReference type="OrthoDB" id="428577at2759"/>
<reference evidence="2" key="2">
    <citation type="journal article" date="2017" name="J. Anim. Genet.">
        <title>Multiple reference genome sequences of hot pepper reveal the massive evolution of plant disease resistance genes by retroduplication.</title>
        <authorList>
            <person name="Kim S."/>
            <person name="Park J."/>
            <person name="Yeom S.-I."/>
            <person name="Kim Y.-M."/>
            <person name="Seo E."/>
            <person name="Kim K.-T."/>
            <person name="Kim M.-S."/>
            <person name="Lee J.M."/>
            <person name="Cheong K."/>
            <person name="Shin H.-S."/>
            <person name="Kim S.-B."/>
            <person name="Han K."/>
            <person name="Lee J."/>
            <person name="Park M."/>
            <person name="Lee H.-A."/>
            <person name="Lee H.-Y."/>
            <person name="Lee Y."/>
            <person name="Oh S."/>
            <person name="Lee J.H."/>
            <person name="Choi E."/>
            <person name="Choi E."/>
            <person name="Lee S.E."/>
            <person name="Jeon J."/>
            <person name="Kim H."/>
            <person name="Choi G."/>
            <person name="Song H."/>
            <person name="Lee J."/>
            <person name="Lee S.-C."/>
            <person name="Kwon J.-K."/>
            <person name="Lee H.-Y."/>
            <person name="Koo N."/>
            <person name="Hong Y."/>
            <person name="Kim R.W."/>
            <person name="Kang W.-H."/>
            <person name="Huh J.H."/>
            <person name="Kang B.-C."/>
            <person name="Yang T.-J."/>
            <person name="Lee Y.-H."/>
            <person name="Bennetzen J.L."/>
            <person name="Choi D."/>
        </authorList>
    </citation>
    <scope>NUCLEOTIDE SEQUENCE [LARGE SCALE GENOMIC DNA]</scope>
    <source>
        <strain evidence="2">cv. PBC81</strain>
    </source>
</reference>
<dbReference type="EMBL" id="MLFT02000054">
    <property type="protein sequence ID" value="PHT30165.1"/>
    <property type="molecule type" value="Genomic_DNA"/>
</dbReference>
<evidence type="ECO:0000313" key="1">
    <source>
        <dbReference type="EMBL" id="PHT30165.1"/>
    </source>
</evidence>
<gene>
    <name evidence="1" type="ORF">CQW23_30241</name>
</gene>
<sequence>MNMCSKFQKDMKLLKQEHENIAAASSKEVVCRSSSSDQSKLALAGAAVASADLACQISQVKSKEGLKKCTACRKRVRLTGFNCKCGYLFCAFHHTNTTARLIIVILVRMQ</sequence>
<proteinExistence type="predicted"/>
<name>A0A2G2VAZ7_CAPBA</name>
<dbReference type="SUPFAM" id="SSF118310">
    <property type="entry name" value="AN1-like Zinc finger"/>
    <property type="match status" value="1"/>
</dbReference>
<dbReference type="PANTHER" id="PTHR10634:SF110">
    <property type="entry name" value="ZINC FINGER A20 AND AN1 DOMAIN-CONTAINING STRESS-ASSOCIATED PROTEIN 8"/>
    <property type="match status" value="1"/>
</dbReference>
<accession>A0A2G2VAZ7</accession>
<evidence type="ECO:0000313" key="2">
    <source>
        <dbReference type="Proteomes" id="UP000224567"/>
    </source>
</evidence>
<dbReference type="InterPro" id="IPR035896">
    <property type="entry name" value="AN1-like_Znf"/>
</dbReference>
<comment type="caution">
    <text evidence="1">The sequence shown here is derived from an EMBL/GenBank/DDBJ whole genome shotgun (WGS) entry which is preliminary data.</text>
</comment>
<reference evidence="1 2" key="1">
    <citation type="journal article" date="2017" name="Genome Biol.">
        <title>New reference genome sequences of hot pepper reveal the massive evolution of plant disease-resistance genes by retroduplication.</title>
        <authorList>
            <person name="Kim S."/>
            <person name="Park J."/>
            <person name="Yeom S.I."/>
            <person name="Kim Y.M."/>
            <person name="Seo E."/>
            <person name="Kim K.T."/>
            <person name="Kim M.S."/>
            <person name="Lee J.M."/>
            <person name="Cheong K."/>
            <person name="Shin H.S."/>
            <person name="Kim S.B."/>
            <person name="Han K."/>
            <person name="Lee J."/>
            <person name="Park M."/>
            <person name="Lee H.A."/>
            <person name="Lee H.Y."/>
            <person name="Lee Y."/>
            <person name="Oh S."/>
            <person name="Lee J.H."/>
            <person name="Choi E."/>
            <person name="Choi E."/>
            <person name="Lee S.E."/>
            <person name="Jeon J."/>
            <person name="Kim H."/>
            <person name="Choi G."/>
            <person name="Song H."/>
            <person name="Lee J."/>
            <person name="Lee S.C."/>
            <person name="Kwon J.K."/>
            <person name="Lee H.Y."/>
            <person name="Koo N."/>
            <person name="Hong Y."/>
            <person name="Kim R.W."/>
            <person name="Kang W.H."/>
            <person name="Huh J.H."/>
            <person name="Kang B.C."/>
            <person name="Yang T.J."/>
            <person name="Lee Y.H."/>
            <person name="Bennetzen J.L."/>
            <person name="Choi D."/>
        </authorList>
    </citation>
    <scope>NUCLEOTIDE SEQUENCE [LARGE SCALE GENOMIC DNA]</scope>
    <source>
        <strain evidence="2">cv. PBC81</strain>
    </source>
</reference>
<evidence type="ECO:0008006" key="3">
    <source>
        <dbReference type="Google" id="ProtNLM"/>
    </source>
</evidence>
<keyword evidence="2" id="KW-1185">Reference proteome</keyword>